<evidence type="ECO:0000256" key="4">
    <source>
        <dbReference type="ARBA" id="ARBA00022490"/>
    </source>
</evidence>
<proteinExistence type="inferred from homology"/>
<gene>
    <name evidence="6" type="ORF">HW932_04725</name>
</gene>
<dbReference type="Pfam" id="PF03937">
    <property type="entry name" value="Sdh5"/>
    <property type="match status" value="1"/>
</dbReference>
<accession>A0A850RC66</accession>
<sequence>MLELDHLLARFLDLGYADLSEIDRQDFLALLGEPDPHLSDWFMERSEPPEPRQRALVARILAVVSESPRAV</sequence>
<evidence type="ECO:0000313" key="6">
    <source>
        <dbReference type="EMBL" id="NVZ08560.1"/>
    </source>
</evidence>
<dbReference type="Proteomes" id="UP000592294">
    <property type="component" value="Unassembled WGS sequence"/>
</dbReference>
<organism evidence="6 7">
    <name type="scientific">Allochromatium humboldtianum</name>
    <dbReference type="NCBI Taxonomy" id="504901"/>
    <lineage>
        <taxon>Bacteria</taxon>
        <taxon>Pseudomonadati</taxon>
        <taxon>Pseudomonadota</taxon>
        <taxon>Gammaproteobacteria</taxon>
        <taxon>Chromatiales</taxon>
        <taxon>Chromatiaceae</taxon>
        <taxon>Allochromatium</taxon>
    </lineage>
</organism>
<dbReference type="InterPro" id="IPR005631">
    <property type="entry name" value="SDH"/>
</dbReference>
<dbReference type="InterPro" id="IPR050531">
    <property type="entry name" value="SdhE_FAD_assembly_factor"/>
</dbReference>
<dbReference type="SUPFAM" id="SSF109910">
    <property type="entry name" value="YgfY-like"/>
    <property type="match status" value="1"/>
</dbReference>
<evidence type="ECO:0000313" key="7">
    <source>
        <dbReference type="Proteomes" id="UP000592294"/>
    </source>
</evidence>
<comment type="caution">
    <text evidence="6">The sequence shown here is derived from an EMBL/GenBank/DDBJ whole genome shotgun (WGS) entry which is preliminary data.</text>
</comment>
<name>A0A850RC66_9GAMM</name>
<keyword evidence="4" id="KW-0963">Cytoplasm</keyword>
<dbReference type="InterPro" id="IPR036714">
    <property type="entry name" value="SDH_sf"/>
</dbReference>
<evidence type="ECO:0000256" key="1">
    <source>
        <dbReference type="ARBA" id="ARBA00004496"/>
    </source>
</evidence>
<comment type="similarity">
    <text evidence="2">Belongs to the SdhE FAD assembly factor family.</text>
</comment>
<comment type="subcellular location">
    <subcellularLocation>
        <location evidence="1">Cytoplasm</location>
    </subcellularLocation>
</comment>
<dbReference type="AlphaFoldDB" id="A0A850RC66"/>
<dbReference type="GO" id="GO:0006105">
    <property type="term" value="P:succinate metabolic process"/>
    <property type="evidence" value="ECO:0007669"/>
    <property type="project" value="TreeGrafter"/>
</dbReference>
<keyword evidence="7" id="KW-1185">Reference proteome</keyword>
<evidence type="ECO:0000256" key="2">
    <source>
        <dbReference type="ARBA" id="ARBA00008571"/>
    </source>
</evidence>
<reference evidence="6 7" key="1">
    <citation type="submission" date="2020-06" db="EMBL/GenBank/DDBJ databases">
        <title>Whole-genome sequence of Allochromatium humboldtianum DSM 21881, type strain.</title>
        <authorList>
            <person name="Kyndt J.A."/>
            <person name="Meyer T.E."/>
        </authorList>
    </citation>
    <scope>NUCLEOTIDE SEQUENCE [LARGE SCALE GENOMIC DNA]</scope>
    <source>
        <strain evidence="6 7">DSM 21881</strain>
    </source>
</reference>
<evidence type="ECO:0000256" key="5">
    <source>
        <dbReference type="ARBA" id="ARBA00023186"/>
    </source>
</evidence>
<keyword evidence="5" id="KW-0143">Chaperone</keyword>
<dbReference type="EMBL" id="JABZEO010000002">
    <property type="protein sequence ID" value="NVZ08560.1"/>
    <property type="molecule type" value="Genomic_DNA"/>
</dbReference>
<dbReference type="PANTHER" id="PTHR39585:SF1">
    <property type="entry name" value="FAD ASSEMBLY FACTOR SDHE"/>
    <property type="match status" value="1"/>
</dbReference>
<evidence type="ECO:0000256" key="3">
    <source>
        <dbReference type="ARBA" id="ARBA00019418"/>
    </source>
</evidence>
<dbReference type="GO" id="GO:0005737">
    <property type="term" value="C:cytoplasm"/>
    <property type="evidence" value="ECO:0007669"/>
    <property type="project" value="UniProtKB-SubCell"/>
</dbReference>
<dbReference type="PANTHER" id="PTHR39585">
    <property type="entry name" value="FAD ASSEMBLY FACTOR SDHE"/>
    <property type="match status" value="1"/>
</dbReference>
<protein>
    <recommendedName>
        <fullName evidence="3">FAD assembly factor SdhE</fullName>
    </recommendedName>
</protein>
<dbReference type="Gene3D" id="1.10.150.250">
    <property type="entry name" value="Flavinator of succinate dehydrogenase"/>
    <property type="match status" value="1"/>
</dbReference>